<dbReference type="SMART" id="SM00226">
    <property type="entry name" value="LMWPc"/>
    <property type="match status" value="1"/>
</dbReference>
<comment type="caution">
    <text evidence="3">The sequence shown here is derived from an EMBL/GenBank/DDBJ whole genome shotgun (WGS) entry which is preliminary data.</text>
</comment>
<protein>
    <recommendedName>
        <fullName evidence="2">Phosphotyrosine protein phosphatase I domain-containing protein</fullName>
    </recommendedName>
</protein>
<accession>A0ABU1H6Y6</accession>
<evidence type="ECO:0000313" key="3">
    <source>
        <dbReference type="EMBL" id="MDR5900068.1"/>
    </source>
</evidence>
<gene>
    <name evidence="3" type="ORF">QC823_13870</name>
</gene>
<dbReference type="RefSeq" id="WP_309656943.1">
    <property type="nucleotide sequence ID" value="NZ_JARWAN010000026.1"/>
</dbReference>
<feature type="domain" description="Phosphotyrosine protein phosphatase I" evidence="2">
    <location>
        <begin position="1"/>
        <end position="73"/>
    </location>
</feature>
<dbReference type="EMBL" id="JARWAN010000026">
    <property type="protein sequence ID" value="MDR5900068.1"/>
    <property type="molecule type" value="Genomic_DNA"/>
</dbReference>
<evidence type="ECO:0000259" key="2">
    <source>
        <dbReference type="SMART" id="SM00226"/>
    </source>
</evidence>
<organism evidence="3 4">
    <name type="scientific">Vreelandella vilamensis</name>
    <dbReference type="NCBI Taxonomy" id="531309"/>
    <lineage>
        <taxon>Bacteria</taxon>
        <taxon>Pseudomonadati</taxon>
        <taxon>Pseudomonadota</taxon>
        <taxon>Gammaproteobacteria</taxon>
        <taxon>Oceanospirillales</taxon>
        <taxon>Halomonadaceae</taxon>
        <taxon>Vreelandella</taxon>
    </lineage>
</organism>
<reference evidence="3 4" key="1">
    <citation type="submission" date="2023-04" db="EMBL/GenBank/DDBJ databases">
        <title>A long-awaited taxogenomic arrangement of the family Halomonadaceae.</title>
        <authorList>
            <person name="De La Haba R."/>
            <person name="Chuvochina M."/>
            <person name="Wittouck S."/>
            <person name="Arahal D.R."/>
            <person name="Sanchez-Porro C."/>
            <person name="Hugenholtz P."/>
            <person name="Ventosa A."/>
        </authorList>
    </citation>
    <scope>NUCLEOTIDE SEQUENCE [LARGE SCALE GENOMIC DNA]</scope>
    <source>
        <strain evidence="3 4">DSM 21020</strain>
    </source>
</reference>
<evidence type="ECO:0000256" key="1">
    <source>
        <dbReference type="ARBA" id="ARBA00022849"/>
    </source>
</evidence>
<sequence length="80" mass="8894">MNILFLCMRNACRSQMAEGVLRHLAGDRMGVDSAGIETHGKNPRALQGMEEIMQQFRVVRDDIRAQVESLTSDEMDGGQA</sequence>
<keyword evidence="4" id="KW-1185">Reference proteome</keyword>
<keyword evidence="1" id="KW-0059">Arsenical resistance</keyword>
<dbReference type="Gene3D" id="3.40.50.2300">
    <property type="match status" value="1"/>
</dbReference>
<dbReference type="PANTHER" id="PTHR43428:SF1">
    <property type="entry name" value="ARSENATE REDUCTASE"/>
    <property type="match status" value="1"/>
</dbReference>
<dbReference type="Pfam" id="PF01451">
    <property type="entry name" value="LMWPc"/>
    <property type="match status" value="1"/>
</dbReference>
<proteinExistence type="predicted"/>
<evidence type="ECO:0000313" key="4">
    <source>
        <dbReference type="Proteomes" id="UP001254564"/>
    </source>
</evidence>
<dbReference type="InterPro" id="IPR036196">
    <property type="entry name" value="Ptyr_pPase_sf"/>
</dbReference>
<name>A0ABU1H6Y6_9GAMM</name>
<dbReference type="Proteomes" id="UP001254564">
    <property type="component" value="Unassembled WGS sequence"/>
</dbReference>
<dbReference type="SUPFAM" id="SSF52788">
    <property type="entry name" value="Phosphotyrosine protein phosphatases I"/>
    <property type="match status" value="1"/>
</dbReference>
<dbReference type="InterPro" id="IPR023485">
    <property type="entry name" value="Ptyr_pPase"/>
</dbReference>
<dbReference type="PANTHER" id="PTHR43428">
    <property type="entry name" value="ARSENATE REDUCTASE"/>
    <property type="match status" value="1"/>
</dbReference>